<comment type="caution">
    <text evidence="1">The sequence shown here is derived from an EMBL/GenBank/DDBJ whole genome shotgun (WGS) entry which is preliminary data.</text>
</comment>
<accession>A0A3A8A6P1</accession>
<gene>
    <name evidence="1" type="ORF">DEM25_014745</name>
</gene>
<protein>
    <submittedName>
        <fullName evidence="1">DUF1499 domain-containing protein</fullName>
    </submittedName>
</protein>
<dbReference type="AlphaFoldDB" id="A0A3A8A6P1"/>
<dbReference type="EMBL" id="QFWV02000008">
    <property type="protein sequence ID" value="RKF05835.1"/>
    <property type="molecule type" value="Genomic_DNA"/>
</dbReference>
<organism evidence="1 2">
    <name type="scientific">Oceaniradius stylonematis</name>
    <dbReference type="NCBI Taxonomy" id="2184161"/>
    <lineage>
        <taxon>Bacteria</taxon>
        <taxon>Pseudomonadati</taxon>
        <taxon>Pseudomonadota</taxon>
        <taxon>Alphaproteobacteria</taxon>
        <taxon>Hyphomicrobiales</taxon>
        <taxon>Ahrensiaceae</taxon>
        <taxon>Oceaniradius</taxon>
    </lineage>
</organism>
<dbReference type="OrthoDB" id="8479024at2"/>
<reference evidence="1 2" key="1">
    <citation type="journal article" date="2018" name="Int. J. Syst. Bacteriol.">
        <title>Oceaniradius stylonemae gen. nov., sp. nov., isolated from a red alga, Stylonema cornu-cervi.</title>
        <authorList>
            <person name="Jeong S."/>
        </authorList>
    </citation>
    <scope>NUCLEOTIDE SEQUENCE [LARGE SCALE GENOMIC DNA]</scope>
    <source>
        <strain evidence="1 2">StC1</strain>
    </source>
</reference>
<dbReference type="Pfam" id="PF07386">
    <property type="entry name" value="DUF1499"/>
    <property type="match status" value="1"/>
</dbReference>
<proteinExistence type="predicted"/>
<evidence type="ECO:0000313" key="1">
    <source>
        <dbReference type="EMBL" id="RKF05835.1"/>
    </source>
</evidence>
<dbReference type="Proteomes" id="UP000246132">
    <property type="component" value="Unassembled WGS sequence"/>
</dbReference>
<dbReference type="RefSeq" id="WP_109768198.1">
    <property type="nucleotide sequence ID" value="NZ_CP159474.1"/>
</dbReference>
<name>A0A3A8A6P1_9HYPH</name>
<dbReference type="InterPro" id="IPR010865">
    <property type="entry name" value="DUF1499"/>
</dbReference>
<sequence length="168" mass="18052">MNWFVGLLLLIVALAIVATGAFLLIGREQTWQMVAGDPDLGPFDLAAPQRAGRPNDALLCSPGLCDGVKTDGELPVYAMTPEALIAALGTAIETQPERKERVDDGADPRALRYVTWTDTMRFPDTNQFLAVDLGDGTSGLVAYARAQVGYSDAGNNRARLTRWTGAIE</sequence>
<keyword evidence="2" id="KW-1185">Reference proteome</keyword>
<evidence type="ECO:0000313" key="2">
    <source>
        <dbReference type="Proteomes" id="UP000246132"/>
    </source>
</evidence>